<dbReference type="Proteomes" id="UP000249061">
    <property type="component" value="Unassembled WGS sequence"/>
</dbReference>
<dbReference type="SUPFAM" id="SSF53756">
    <property type="entry name" value="UDP-Glycosyltransferase/glycogen phosphorylase"/>
    <property type="match status" value="1"/>
</dbReference>
<proteinExistence type="predicted"/>
<accession>A0A2W5T5J6</accession>
<feature type="domain" description="Glycosyl transferase family 1" evidence="1">
    <location>
        <begin position="183"/>
        <end position="331"/>
    </location>
</feature>
<dbReference type="InterPro" id="IPR001296">
    <property type="entry name" value="Glyco_trans_1"/>
</dbReference>
<dbReference type="GO" id="GO:0071793">
    <property type="term" value="P:bacillithiol biosynthetic process"/>
    <property type="evidence" value="ECO:0007669"/>
    <property type="project" value="InterPro"/>
</dbReference>
<evidence type="ECO:0000259" key="1">
    <source>
        <dbReference type="Pfam" id="PF00534"/>
    </source>
</evidence>
<dbReference type="InterPro" id="IPR023881">
    <property type="entry name" value="Thiol_BshA"/>
</dbReference>
<name>A0A2W5T5J6_9BACT</name>
<comment type="caution">
    <text evidence="3">The sequence shown here is derived from an EMBL/GenBank/DDBJ whole genome shotgun (WGS) entry which is preliminary data.</text>
</comment>
<organism evidence="3 4">
    <name type="scientific">Archangium gephyra</name>
    <dbReference type="NCBI Taxonomy" id="48"/>
    <lineage>
        <taxon>Bacteria</taxon>
        <taxon>Pseudomonadati</taxon>
        <taxon>Myxococcota</taxon>
        <taxon>Myxococcia</taxon>
        <taxon>Myxococcales</taxon>
        <taxon>Cystobacterineae</taxon>
        <taxon>Archangiaceae</taxon>
        <taxon>Archangium</taxon>
    </lineage>
</organism>
<reference evidence="3 4" key="1">
    <citation type="submission" date="2017-08" db="EMBL/GenBank/DDBJ databases">
        <title>Infants hospitalized years apart are colonized by the same room-sourced microbial strains.</title>
        <authorList>
            <person name="Brooks B."/>
            <person name="Olm M.R."/>
            <person name="Firek B.A."/>
            <person name="Baker R."/>
            <person name="Thomas B.C."/>
            <person name="Morowitz M.J."/>
            <person name="Banfield J.F."/>
        </authorList>
    </citation>
    <scope>NUCLEOTIDE SEQUENCE [LARGE SCALE GENOMIC DNA]</scope>
    <source>
        <strain evidence="3">S2_003_000_R2_14</strain>
    </source>
</reference>
<dbReference type="GO" id="GO:0016757">
    <property type="term" value="F:glycosyltransferase activity"/>
    <property type="evidence" value="ECO:0007669"/>
    <property type="project" value="InterPro"/>
</dbReference>
<dbReference type="PANTHER" id="PTHR45947:SF3">
    <property type="entry name" value="SULFOQUINOVOSYL TRANSFERASE SQD2"/>
    <property type="match status" value="1"/>
</dbReference>
<dbReference type="InterPro" id="IPR028098">
    <property type="entry name" value="Glyco_trans_4-like_N"/>
</dbReference>
<dbReference type="InterPro" id="IPR050194">
    <property type="entry name" value="Glycosyltransferase_grp1"/>
</dbReference>
<protein>
    <submittedName>
        <fullName evidence="3">N-acetyl-alpha-D-glucosaminyl L-malate synthase BshA</fullName>
    </submittedName>
</protein>
<evidence type="ECO:0000313" key="3">
    <source>
        <dbReference type="EMBL" id="PZR10750.1"/>
    </source>
</evidence>
<dbReference type="Pfam" id="PF00534">
    <property type="entry name" value="Glycos_transf_1"/>
    <property type="match status" value="1"/>
</dbReference>
<evidence type="ECO:0000313" key="4">
    <source>
        <dbReference type="Proteomes" id="UP000249061"/>
    </source>
</evidence>
<dbReference type="NCBIfam" id="TIGR03999">
    <property type="entry name" value="thiol_BshA"/>
    <property type="match status" value="1"/>
</dbReference>
<gene>
    <name evidence="3" type="primary">bshA</name>
    <name evidence="3" type="ORF">DI536_18915</name>
</gene>
<evidence type="ECO:0000259" key="2">
    <source>
        <dbReference type="Pfam" id="PF13439"/>
    </source>
</evidence>
<sequence length="357" mass="38432">MRIGLVCHSNFGGSGVIATELGLELARRGHDVHFICASAPPRLVVGKNVTLHVVTTPVHPLFPNGEFGLALASKLIDVAEHLDVVHVHYAIPLATSAVLARDVLGKRAPKLVTTVHGTDVLTLGLDPAFSPMVRHALERSDLVTAPSRFLAERAQSLAGVTVETFSNFVDTLHFSPSSAPSGRVLTHNSNFRSIKRMEDVLEIARRCGDAKLLLLGDGPERASVEAFISKHALNNVELVGERRDIVDALQSTRVFLLPSEVESFGLAALEAMSCGVPVVASNVGGIPEVVEDGVTGFLHRVGDVDAMANSARQLLDDPELHARMSKAARERATDHFQIGPIVDRWEAAYARLLEKKS</sequence>
<dbReference type="AlphaFoldDB" id="A0A2W5T5J6"/>
<dbReference type="Gene3D" id="3.40.50.2000">
    <property type="entry name" value="Glycogen Phosphorylase B"/>
    <property type="match status" value="2"/>
</dbReference>
<dbReference type="EMBL" id="QFQP01000016">
    <property type="protein sequence ID" value="PZR10750.1"/>
    <property type="molecule type" value="Genomic_DNA"/>
</dbReference>
<feature type="domain" description="Glycosyltransferase subfamily 4-like N-terminal" evidence="2">
    <location>
        <begin position="11"/>
        <end position="171"/>
    </location>
</feature>
<dbReference type="PANTHER" id="PTHR45947">
    <property type="entry name" value="SULFOQUINOVOSYL TRANSFERASE SQD2"/>
    <property type="match status" value="1"/>
</dbReference>
<dbReference type="Pfam" id="PF13439">
    <property type="entry name" value="Glyco_transf_4"/>
    <property type="match status" value="1"/>
</dbReference>